<accession>A0AAW9S399</accession>
<dbReference type="Pfam" id="PF00583">
    <property type="entry name" value="Acetyltransf_1"/>
    <property type="match status" value="1"/>
</dbReference>
<organism evidence="2 3">
    <name type="scientific">Rapidithrix thailandica</name>
    <dbReference type="NCBI Taxonomy" id="413964"/>
    <lineage>
        <taxon>Bacteria</taxon>
        <taxon>Pseudomonadati</taxon>
        <taxon>Bacteroidota</taxon>
        <taxon>Cytophagia</taxon>
        <taxon>Cytophagales</taxon>
        <taxon>Flammeovirgaceae</taxon>
        <taxon>Rapidithrix</taxon>
    </lineage>
</organism>
<dbReference type="EMBL" id="JBDKWZ010000003">
    <property type="protein sequence ID" value="MEN7547561.1"/>
    <property type="molecule type" value="Genomic_DNA"/>
</dbReference>
<dbReference type="GO" id="GO:0016747">
    <property type="term" value="F:acyltransferase activity, transferring groups other than amino-acyl groups"/>
    <property type="evidence" value="ECO:0007669"/>
    <property type="project" value="InterPro"/>
</dbReference>
<dbReference type="Gene3D" id="3.40.630.30">
    <property type="match status" value="1"/>
</dbReference>
<dbReference type="SUPFAM" id="SSF55729">
    <property type="entry name" value="Acyl-CoA N-acyltransferases (Nat)"/>
    <property type="match status" value="1"/>
</dbReference>
<protein>
    <submittedName>
        <fullName evidence="2">GNAT family N-acetyltransferase</fullName>
    </submittedName>
</protein>
<dbReference type="PANTHER" id="PTHR43072">
    <property type="entry name" value="N-ACETYLTRANSFERASE"/>
    <property type="match status" value="1"/>
</dbReference>
<dbReference type="InterPro" id="IPR000182">
    <property type="entry name" value="GNAT_dom"/>
</dbReference>
<keyword evidence="3" id="KW-1185">Reference proteome</keyword>
<dbReference type="AlphaFoldDB" id="A0AAW9S399"/>
<name>A0AAW9S399_9BACT</name>
<dbReference type="CDD" id="cd04301">
    <property type="entry name" value="NAT_SF"/>
    <property type="match status" value="1"/>
</dbReference>
<dbReference type="Proteomes" id="UP001403385">
    <property type="component" value="Unassembled WGS sequence"/>
</dbReference>
<proteinExistence type="predicted"/>
<feature type="domain" description="N-acetyltransferase" evidence="1">
    <location>
        <begin position="7"/>
        <end position="157"/>
    </location>
</feature>
<reference evidence="2 3" key="1">
    <citation type="submission" date="2024-04" db="EMBL/GenBank/DDBJ databases">
        <title>Novel genus in family Flammeovirgaceae.</title>
        <authorList>
            <person name="Nguyen T.H."/>
            <person name="Vuong T.Q."/>
            <person name="Le H."/>
            <person name="Kim S.-G."/>
        </authorList>
    </citation>
    <scope>NUCLEOTIDE SEQUENCE [LARGE SCALE GENOMIC DNA]</scope>
    <source>
        <strain evidence="2 3">JCM 23209</strain>
    </source>
</reference>
<dbReference type="PROSITE" id="PS51186">
    <property type="entry name" value="GNAT"/>
    <property type="match status" value="1"/>
</dbReference>
<evidence type="ECO:0000313" key="3">
    <source>
        <dbReference type="Proteomes" id="UP001403385"/>
    </source>
</evidence>
<dbReference type="InterPro" id="IPR016181">
    <property type="entry name" value="Acyl_CoA_acyltransferase"/>
</dbReference>
<evidence type="ECO:0000313" key="2">
    <source>
        <dbReference type="EMBL" id="MEN7547561.1"/>
    </source>
</evidence>
<dbReference type="RefSeq" id="WP_346820348.1">
    <property type="nucleotide sequence ID" value="NZ_JBDKWZ010000003.1"/>
</dbReference>
<sequence length="157" mass="18371">MKEIKNVTIEKLDGHELDKFEALIKVFEEVFEMQNFSIPSRKHLQGVLEKDGFMVFVARWKGNVIGGLTAYKMDQYYSEKPLAYIFDLAVLRSFQRQGLGKQLIQAITEYCQENGFEEAYVQADKVDDHALDFYRSTPITTEEQVVHFSYTMENKHR</sequence>
<evidence type="ECO:0000259" key="1">
    <source>
        <dbReference type="PROSITE" id="PS51186"/>
    </source>
</evidence>
<comment type="caution">
    <text evidence="2">The sequence shown here is derived from an EMBL/GenBank/DDBJ whole genome shotgun (WGS) entry which is preliminary data.</text>
</comment>
<gene>
    <name evidence="2" type="ORF">AAG747_06570</name>
</gene>